<dbReference type="RefSeq" id="WP_060823591.1">
    <property type="nucleotide sequence ID" value="NZ_AP014938.1"/>
</dbReference>
<evidence type="ECO:0000256" key="2">
    <source>
        <dbReference type="ARBA" id="ARBA00009046"/>
    </source>
</evidence>
<dbReference type="PATRIC" id="fig|43675.28.peg.79"/>
<gene>
    <name evidence="10" type="ORF">RM6536_0078</name>
</gene>
<dbReference type="GO" id="GO:0016787">
    <property type="term" value="F:hydrolase activity"/>
    <property type="evidence" value="ECO:0007669"/>
    <property type="project" value="UniProtKB-KW"/>
</dbReference>
<keyword evidence="7" id="KW-0067">ATP-binding</keyword>
<protein>
    <submittedName>
        <fullName evidence="10">CRISPR-associated helicase Cas3</fullName>
    </submittedName>
</protein>
<evidence type="ECO:0000313" key="11">
    <source>
        <dbReference type="Proteomes" id="UP000066203"/>
    </source>
</evidence>
<name>A0A0K2RX14_9MICC</name>
<dbReference type="Gene3D" id="3.40.50.300">
    <property type="entry name" value="P-loop containing nucleotide triphosphate hydrolases"/>
    <property type="match status" value="2"/>
</dbReference>
<dbReference type="PANTHER" id="PTHR47963">
    <property type="entry name" value="DEAD-BOX ATP-DEPENDENT RNA HELICASE 47, MITOCHONDRIAL"/>
    <property type="match status" value="1"/>
</dbReference>
<dbReference type="PANTHER" id="PTHR47963:SF9">
    <property type="entry name" value="CRISPR-ASSOCIATED ENDONUCLEASE_HELICASE CAS3"/>
    <property type="match status" value="1"/>
</dbReference>
<evidence type="ECO:0000256" key="8">
    <source>
        <dbReference type="ARBA" id="ARBA00023118"/>
    </source>
</evidence>
<evidence type="ECO:0000313" key="10">
    <source>
        <dbReference type="EMBL" id="BAS19325.1"/>
    </source>
</evidence>
<dbReference type="InterPro" id="IPR054712">
    <property type="entry name" value="Cas3-like_dom"/>
</dbReference>
<evidence type="ECO:0000256" key="1">
    <source>
        <dbReference type="ARBA" id="ARBA00006847"/>
    </source>
</evidence>
<evidence type="ECO:0000256" key="6">
    <source>
        <dbReference type="ARBA" id="ARBA00022806"/>
    </source>
</evidence>
<evidence type="ECO:0000259" key="9">
    <source>
        <dbReference type="PROSITE" id="PS51643"/>
    </source>
</evidence>
<reference evidence="11" key="1">
    <citation type="submission" date="2015-08" db="EMBL/GenBank/DDBJ databases">
        <title>Complete genome sequence of Rothia mucilaginosa strain NUM-Rm6536.</title>
        <authorList>
            <person name="Nambu T."/>
        </authorList>
    </citation>
    <scope>NUCLEOTIDE SEQUENCE [LARGE SCALE GENOMIC DNA]</scope>
    <source>
        <strain evidence="11">NUM-Rm6536</strain>
    </source>
</reference>
<dbReference type="InterPro" id="IPR050547">
    <property type="entry name" value="DEAD_box_RNA_helicases"/>
</dbReference>
<keyword evidence="3" id="KW-0479">Metal-binding</keyword>
<evidence type="ECO:0000256" key="3">
    <source>
        <dbReference type="ARBA" id="ARBA00022723"/>
    </source>
</evidence>
<proteinExistence type="inferred from homology"/>
<dbReference type="NCBIfam" id="TIGR01596">
    <property type="entry name" value="cas3_HD"/>
    <property type="match status" value="1"/>
</dbReference>
<keyword evidence="5" id="KW-0378">Hydrolase</keyword>
<dbReference type="Gene3D" id="1.10.3210.30">
    <property type="match status" value="1"/>
</dbReference>
<feature type="domain" description="HD Cas3-type" evidence="9">
    <location>
        <begin position="738"/>
        <end position="930"/>
    </location>
</feature>
<dbReference type="InterPro" id="IPR006483">
    <property type="entry name" value="CRISPR-assoc_Cas3_HD"/>
</dbReference>
<dbReference type="GO" id="GO:0003724">
    <property type="term" value="F:RNA helicase activity"/>
    <property type="evidence" value="ECO:0007669"/>
    <property type="project" value="TreeGrafter"/>
</dbReference>
<keyword evidence="6" id="KW-0347">Helicase</keyword>
<dbReference type="EMBL" id="AP014938">
    <property type="protein sequence ID" value="BAS19325.1"/>
    <property type="molecule type" value="Genomic_DNA"/>
</dbReference>
<comment type="similarity">
    <text evidence="2">In the central section; belongs to the CRISPR-associated helicase Cas3 family.</text>
</comment>
<dbReference type="SUPFAM" id="SSF52540">
    <property type="entry name" value="P-loop containing nucleoside triphosphate hydrolases"/>
    <property type="match status" value="1"/>
</dbReference>
<dbReference type="InterPro" id="IPR013444">
    <property type="entry name" value="Helicase_Cas3_CRISPR-ass_Anaes"/>
</dbReference>
<dbReference type="InterPro" id="IPR038257">
    <property type="entry name" value="CRISPR-assoc_Cas3_HD_sf"/>
</dbReference>
<sequence>MTSPATALPSITRDEFGDFFAALNGGYDPFSWQEEVLDHICEHGVWPERINAPTGSGKSSVVDIHLFANALAAVGAAPRVPRRLCVTVGRRALVDSQATRADKILGRMGKALTDGSGEPDILRRVAEALHSFQTRNDEKGSKPFETGHIRGELSNRNLPVTDISACAIIAATPDMYGSRALFRGYGSTKAARPRETALLTMDTVMVLDEAHMNRQLLHTTQRIAELQKYEADLGVPTLQVVETTATPSTEDSESTTLGVDIEALDTPNDKELHRRVYSHKELVLHPIDKWDGKPGNSPTVNAAVDAIMERLAHREAGESSKKAYTVGCIVNHVRTAISIKEALAKNKALGKDEVQLLVGRMRPYDLKNLQAEHSGLFITEGDESVKVVVATQTLEVGIDVDFADLVTELAPASSLAQRFGRVNRLGHRTDSKVVVIEPASSDLVKKDAPPYKAVDLSNAYAWLEALNGAENPSVNPAAMVKNPPVQSSPERLLYQRPEWPDLLEFSRTDENPYDEPDLDLWLHDSLDAETAMGGVIVRDNLPSNTSAAMEILKTSYFAPSDRETFPANLKILQEILDYQDEHGVKPRKFLYRQGEISLWQDADHGAESSQSLAPGDVLLLDMGSVPFTNQGIAVTQRELPSKKDELKAVPFLDDAELYVAELYVYEKCADREKHFREYLGLSPEEAAELLDSQSTDGKKMIASELSTEAEGGQEVIAWYAEVTGKESVEGSDIAQELVLAAPVLLDDHQNDVAERTRQLAENLGLAPEFSEALELAAKYHDEGKRDLRFQQMLGADPDAEALAKSGHRSVAEAYRARSRSALPRGWRHEQLSALMVAASPEKVGEHRDLVLRIIGCSHGHGRFSFAHDAGFLLKEGYLPEGTDYEALKEQATRLFNVGYWDNLMEQTSRTYGPYATAYLEAVERAADAQISREGH</sequence>
<organism evidence="10">
    <name type="scientific">Rothia mucilaginosa</name>
    <dbReference type="NCBI Taxonomy" id="43675"/>
    <lineage>
        <taxon>Bacteria</taxon>
        <taxon>Bacillati</taxon>
        <taxon>Actinomycetota</taxon>
        <taxon>Actinomycetes</taxon>
        <taxon>Micrococcales</taxon>
        <taxon>Micrococcaceae</taxon>
        <taxon>Rothia</taxon>
    </lineage>
</organism>
<dbReference type="GO" id="GO:0005524">
    <property type="term" value="F:ATP binding"/>
    <property type="evidence" value="ECO:0007669"/>
    <property type="project" value="UniProtKB-KW"/>
</dbReference>
<accession>A0A0K2RX14</accession>
<evidence type="ECO:0000256" key="7">
    <source>
        <dbReference type="ARBA" id="ARBA00022840"/>
    </source>
</evidence>
<keyword evidence="4" id="KW-0547">Nucleotide-binding</keyword>
<dbReference type="InterPro" id="IPR027417">
    <property type="entry name" value="P-loop_NTPase"/>
</dbReference>
<dbReference type="NCBIfam" id="TIGR02621">
    <property type="entry name" value="cas3_GSU0051"/>
    <property type="match status" value="1"/>
</dbReference>
<evidence type="ECO:0000256" key="4">
    <source>
        <dbReference type="ARBA" id="ARBA00022741"/>
    </source>
</evidence>
<dbReference type="GO" id="GO:0051607">
    <property type="term" value="P:defense response to virus"/>
    <property type="evidence" value="ECO:0007669"/>
    <property type="project" value="UniProtKB-KW"/>
</dbReference>
<evidence type="ECO:0000256" key="5">
    <source>
        <dbReference type="ARBA" id="ARBA00022801"/>
    </source>
</evidence>
<dbReference type="Pfam" id="PF22590">
    <property type="entry name" value="Cas3-like_C_2"/>
    <property type="match status" value="1"/>
</dbReference>
<dbReference type="PROSITE" id="PS51643">
    <property type="entry name" value="HD_CAS3"/>
    <property type="match status" value="1"/>
</dbReference>
<keyword evidence="8" id="KW-0051">Antiviral defense</keyword>
<comment type="similarity">
    <text evidence="1">In the N-terminal section; belongs to the CRISPR-associated nuclease Cas3-HD family.</text>
</comment>
<dbReference type="Proteomes" id="UP000066203">
    <property type="component" value="Chromosome"/>
</dbReference>
<dbReference type="AlphaFoldDB" id="A0A0K2RX14"/>
<dbReference type="GO" id="GO:0046872">
    <property type="term" value="F:metal ion binding"/>
    <property type="evidence" value="ECO:0007669"/>
    <property type="project" value="UniProtKB-KW"/>
</dbReference>
<dbReference type="GO" id="GO:0003723">
    <property type="term" value="F:RNA binding"/>
    <property type="evidence" value="ECO:0007669"/>
    <property type="project" value="TreeGrafter"/>
</dbReference>